<evidence type="ECO:0000256" key="5">
    <source>
        <dbReference type="ARBA" id="ARBA00022490"/>
    </source>
</evidence>
<comment type="subunit">
    <text evidence="3 16">Monomer.</text>
</comment>
<comment type="function">
    <text evidence="16">Poorly processive, error-prone DNA polymerase involved in untargeted mutagenesis. Copies undamaged DNA at stalled replication forks, which arise in vivo from mismatched or misaligned primer ends. These misaligned primers can be extended by PolIV. Exhibits no 3'-5' exonuclease (proofreading) activity. May be involved in translesional synthesis, in conjunction with the beta clamp from PolIII.</text>
</comment>
<keyword evidence="10 16" id="KW-0227">DNA damage</keyword>
<evidence type="ECO:0000256" key="10">
    <source>
        <dbReference type="ARBA" id="ARBA00022763"/>
    </source>
</evidence>
<feature type="binding site" evidence="16">
    <location>
        <position position="103"/>
    </location>
    <ligand>
        <name>Mg(2+)</name>
        <dbReference type="ChEBI" id="CHEBI:18420"/>
    </ligand>
</feature>
<dbReference type="AlphaFoldDB" id="A0A1T4PFS9"/>
<evidence type="ECO:0000256" key="13">
    <source>
        <dbReference type="ARBA" id="ARBA00023125"/>
    </source>
</evidence>
<evidence type="ECO:0000256" key="12">
    <source>
        <dbReference type="ARBA" id="ARBA00022932"/>
    </source>
</evidence>
<organism evidence="18 19">
    <name type="scientific">Anaerorhabdus furcosa</name>
    <dbReference type="NCBI Taxonomy" id="118967"/>
    <lineage>
        <taxon>Bacteria</taxon>
        <taxon>Bacillati</taxon>
        <taxon>Bacillota</taxon>
        <taxon>Erysipelotrichia</taxon>
        <taxon>Erysipelotrichales</taxon>
        <taxon>Erysipelotrichaceae</taxon>
        <taxon>Anaerorhabdus</taxon>
    </lineage>
</organism>
<dbReference type="OrthoDB" id="9808813at2"/>
<feature type="binding site" evidence="16">
    <location>
        <position position="9"/>
    </location>
    <ligand>
        <name>Mg(2+)</name>
        <dbReference type="ChEBI" id="CHEBI:18420"/>
    </ligand>
</feature>
<keyword evidence="19" id="KW-1185">Reference proteome</keyword>
<accession>A0A1T4PFS9</accession>
<feature type="active site" evidence="16">
    <location>
        <position position="104"/>
    </location>
</feature>
<keyword evidence="9 16" id="KW-0479">Metal-binding</keyword>
<evidence type="ECO:0000256" key="14">
    <source>
        <dbReference type="ARBA" id="ARBA00023204"/>
    </source>
</evidence>
<protein>
    <recommendedName>
        <fullName evidence="16">DNA polymerase IV</fullName>
        <shortName evidence="16">Pol IV</shortName>
        <ecNumber evidence="16">2.7.7.7</ecNumber>
    </recommendedName>
</protein>
<comment type="similarity">
    <text evidence="2 16">Belongs to the DNA polymerase type-Y family.</text>
</comment>
<keyword evidence="4 16" id="KW-0515">Mutator protein</keyword>
<feature type="site" description="Substrate discrimination" evidence="16">
    <location>
        <position position="14"/>
    </location>
</feature>
<evidence type="ECO:0000256" key="4">
    <source>
        <dbReference type="ARBA" id="ARBA00022457"/>
    </source>
</evidence>
<keyword evidence="6 16" id="KW-0808">Transferase</keyword>
<dbReference type="EC" id="2.7.7.7" evidence="16"/>
<evidence type="ECO:0000313" key="19">
    <source>
        <dbReference type="Proteomes" id="UP000243297"/>
    </source>
</evidence>
<evidence type="ECO:0000256" key="8">
    <source>
        <dbReference type="ARBA" id="ARBA00022705"/>
    </source>
</evidence>
<feature type="domain" description="UmuC" evidence="17">
    <location>
        <begin position="5"/>
        <end position="185"/>
    </location>
</feature>
<dbReference type="Pfam" id="PF11798">
    <property type="entry name" value="IMS_HHH"/>
    <property type="match status" value="1"/>
</dbReference>
<name>A0A1T4PFS9_9FIRM</name>
<evidence type="ECO:0000256" key="6">
    <source>
        <dbReference type="ARBA" id="ARBA00022679"/>
    </source>
</evidence>
<dbReference type="FunFam" id="3.30.1490.100:FF:000004">
    <property type="entry name" value="DNA polymerase IV"/>
    <property type="match status" value="1"/>
</dbReference>
<evidence type="ECO:0000256" key="1">
    <source>
        <dbReference type="ARBA" id="ARBA00004496"/>
    </source>
</evidence>
<dbReference type="Proteomes" id="UP000243297">
    <property type="component" value="Unassembled WGS sequence"/>
</dbReference>
<dbReference type="Gene3D" id="3.30.1490.100">
    <property type="entry name" value="DNA polymerase, Y-family, little finger domain"/>
    <property type="match status" value="1"/>
</dbReference>
<evidence type="ECO:0000313" key="18">
    <source>
        <dbReference type="EMBL" id="SJZ90352.1"/>
    </source>
</evidence>
<dbReference type="STRING" id="118967.SAMN02745191_1997"/>
<dbReference type="CDD" id="cd03586">
    <property type="entry name" value="PolY_Pol_IV_kappa"/>
    <property type="match status" value="1"/>
</dbReference>
<dbReference type="InterPro" id="IPR043502">
    <property type="entry name" value="DNA/RNA_pol_sf"/>
</dbReference>
<keyword evidence="7 16" id="KW-0548">Nucleotidyltransferase</keyword>
<gene>
    <name evidence="16" type="primary">dinB</name>
    <name evidence="18" type="ORF">SAMN02745191_1997</name>
</gene>
<sequence>MGKVIYHIDLNSFYASAEVLLDPTLKGKPIAVAGHSRRGVISTASYEARQYGVNSAMPTAMALQLCPDLILVNGHSSFYQELSTKFIDTIKKYTKIIEQASIDECYADMSDAVKLFKRPMDLAWQIQTELLNDLGLKCSIGVAPNKFLAKMASDMKKPMGITVLRIQEVPTKLWPLKVDEMRGVGKKTAPILHDMGIHTIGDLAKPKDIEKLRSVFGKNTDSVIQRANGLDDSEILCEWDVKTMSQSSTFANDITDYDELKSEFYHLSKKLGLRLQRENRIGNLISITIKYFDFSTSNRSKKITEYINNGDEIFQHALDLFDENSDENPIRLVGVGVSNLKYKEEVQVQINLFTQNQELTEISEINKLIKELNKSVSKPLLKPASSLLKKKG</sequence>
<dbReference type="Gene3D" id="3.40.1170.60">
    <property type="match status" value="1"/>
</dbReference>
<dbReference type="GO" id="GO:0006261">
    <property type="term" value="P:DNA-templated DNA replication"/>
    <property type="evidence" value="ECO:0007669"/>
    <property type="project" value="UniProtKB-UniRule"/>
</dbReference>
<dbReference type="InterPro" id="IPR024728">
    <property type="entry name" value="PolY_HhH_motif"/>
</dbReference>
<dbReference type="GO" id="GO:0009432">
    <property type="term" value="P:SOS response"/>
    <property type="evidence" value="ECO:0007669"/>
    <property type="project" value="TreeGrafter"/>
</dbReference>
<dbReference type="PROSITE" id="PS50173">
    <property type="entry name" value="UMUC"/>
    <property type="match status" value="1"/>
</dbReference>
<reference evidence="19" key="1">
    <citation type="submission" date="2017-02" db="EMBL/GenBank/DDBJ databases">
        <authorList>
            <person name="Varghese N."/>
            <person name="Submissions S."/>
        </authorList>
    </citation>
    <scope>NUCLEOTIDE SEQUENCE [LARGE SCALE GENOMIC DNA]</scope>
    <source>
        <strain evidence="19">ATCC 25662</strain>
    </source>
</reference>
<dbReference type="InterPro" id="IPR022880">
    <property type="entry name" value="DNApol_IV"/>
</dbReference>
<evidence type="ECO:0000256" key="9">
    <source>
        <dbReference type="ARBA" id="ARBA00022723"/>
    </source>
</evidence>
<dbReference type="Gene3D" id="1.10.150.20">
    <property type="entry name" value="5' to 3' exonuclease, C-terminal subdomain"/>
    <property type="match status" value="1"/>
</dbReference>
<dbReference type="Pfam" id="PF11799">
    <property type="entry name" value="IMS_C"/>
    <property type="match status" value="1"/>
</dbReference>
<keyword evidence="14 16" id="KW-0234">DNA repair</keyword>
<dbReference type="Gene3D" id="3.30.70.270">
    <property type="match status" value="1"/>
</dbReference>
<evidence type="ECO:0000256" key="3">
    <source>
        <dbReference type="ARBA" id="ARBA00011245"/>
    </source>
</evidence>
<evidence type="ECO:0000256" key="7">
    <source>
        <dbReference type="ARBA" id="ARBA00022695"/>
    </source>
</evidence>
<dbReference type="NCBIfam" id="NF002492">
    <property type="entry name" value="PRK01810.1"/>
    <property type="match status" value="1"/>
</dbReference>
<dbReference type="InterPro" id="IPR036775">
    <property type="entry name" value="DNA_pol_Y-fam_lit_finger_sf"/>
</dbReference>
<dbReference type="NCBIfam" id="NF002677">
    <property type="entry name" value="PRK02406.1"/>
    <property type="match status" value="1"/>
</dbReference>
<dbReference type="Pfam" id="PF00817">
    <property type="entry name" value="IMS"/>
    <property type="match status" value="1"/>
</dbReference>
<evidence type="ECO:0000256" key="15">
    <source>
        <dbReference type="ARBA" id="ARBA00049244"/>
    </source>
</evidence>
<dbReference type="RefSeq" id="WP_078712397.1">
    <property type="nucleotide sequence ID" value="NZ_FUWY01000006.1"/>
</dbReference>
<evidence type="ECO:0000256" key="11">
    <source>
        <dbReference type="ARBA" id="ARBA00022842"/>
    </source>
</evidence>
<dbReference type="EMBL" id="FUWY01000006">
    <property type="protein sequence ID" value="SJZ90352.1"/>
    <property type="molecule type" value="Genomic_DNA"/>
</dbReference>
<dbReference type="SUPFAM" id="SSF56672">
    <property type="entry name" value="DNA/RNA polymerases"/>
    <property type="match status" value="1"/>
</dbReference>
<comment type="cofactor">
    <cofactor evidence="16">
        <name>Mg(2+)</name>
        <dbReference type="ChEBI" id="CHEBI:18420"/>
    </cofactor>
    <text evidence="16">Binds 2 magnesium ions per subunit.</text>
</comment>
<evidence type="ECO:0000259" key="17">
    <source>
        <dbReference type="PROSITE" id="PS50173"/>
    </source>
</evidence>
<evidence type="ECO:0000256" key="2">
    <source>
        <dbReference type="ARBA" id="ARBA00010945"/>
    </source>
</evidence>
<dbReference type="InterPro" id="IPR001126">
    <property type="entry name" value="UmuC"/>
</dbReference>
<dbReference type="GO" id="GO:0006281">
    <property type="term" value="P:DNA repair"/>
    <property type="evidence" value="ECO:0007669"/>
    <property type="project" value="UniProtKB-UniRule"/>
</dbReference>
<dbReference type="GO" id="GO:0003887">
    <property type="term" value="F:DNA-directed DNA polymerase activity"/>
    <property type="evidence" value="ECO:0007669"/>
    <property type="project" value="UniProtKB-UniRule"/>
</dbReference>
<dbReference type="GO" id="GO:0005829">
    <property type="term" value="C:cytosol"/>
    <property type="evidence" value="ECO:0007669"/>
    <property type="project" value="TreeGrafter"/>
</dbReference>
<comment type="catalytic activity">
    <reaction evidence="15 16">
        <text>DNA(n) + a 2'-deoxyribonucleoside 5'-triphosphate = DNA(n+1) + diphosphate</text>
        <dbReference type="Rhea" id="RHEA:22508"/>
        <dbReference type="Rhea" id="RHEA-COMP:17339"/>
        <dbReference type="Rhea" id="RHEA-COMP:17340"/>
        <dbReference type="ChEBI" id="CHEBI:33019"/>
        <dbReference type="ChEBI" id="CHEBI:61560"/>
        <dbReference type="ChEBI" id="CHEBI:173112"/>
        <dbReference type="EC" id="2.7.7.7"/>
    </reaction>
</comment>
<keyword evidence="13 16" id="KW-0238">DNA-binding</keyword>
<keyword evidence="11 16" id="KW-0460">Magnesium</keyword>
<dbReference type="PANTHER" id="PTHR11076">
    <property type="entry name" value="DNA REPAIR POLYMERASE UMUC / TRANSFERASE FAMILY MEMBER"/>
    <property type="match status" value="1"/>
</dbReference>
<dbReference type="HAMAP" id="MF_01113">
    <property type="entry name" value="DNApol_IV"/>
    <property type="match status" value="1"/>
</dbReference>
<keyword evidence="8 16" id="KW-0235">DNA replication</keyword>
<dbReference type="GO" id="GO:0000287">
    <property type="term" value="F:magnesium ion binding"/>
    <property type="evidence" value="ECO:0007669"/>
    <property type="project" value="UniProtKB-UniRule"/>
</dbReference>
<dbReference type="GO" id="GO:0042276">
    <property type="term" value="P:error-prone translesion synthesis"/>
    <property type="evidence" value="ECO:0007669"/>
    <property type="project" value="TreeGrafter"/>
</dbReference>
<dbReference type="InterPro" id="IPR017961">
    <property type="entry name" value="DNA_pol_Y-fam_little_finger"/>
</dbReference>
<proteinExistence type="inferred from homology"/>
<dbReference type="GO" id="GO:0003684">
    <property type="term" value="F:damaged DNA binding"/>
    <property type="evidence" value="ECO:0007669"/>
    <property type="project" value="InterPro"/>
</dbReference>
<comment type="subcellular location">
    <subcellularLocation>
        <location evidence="1 16">Cytoplasm</location>
    </subcellularLocation>
</comment>
<dbReference type="PANTHER" id="PTHR11076:SF33">
    <property type="entry name" value="DNA POLYMERASE KAPPA"/>
    <property type="match status" value="1"/>
</dbReference>
<dbReference type="SUPFAM" id="SSF100879">
    <property type="entry name" value="Lesion bypass DNA polymerase (Y-family), little finger domain"/>
    <property type="match status" value="1"/>
</dbReference>
<evidence type="ECO:0000256" key="16">
    <source>
        <dbReference type="HAMAP-Rule" id="MF_01113"/>
    </source>
</evidence>
<dbReference type="InterPro" id="IPR043128">
    <property type="entry name" value="Rev_trsase/Diguanyl_cyclase"/>
</dbReference>
<keyword evidence="12 16" id="KW-0239">DNA-directed DNA polymerase</keyword>
<dbReference type="FunFam" id="3.40.1170.60:FF:000001">
    <property type="entry name" value="DNA polymerase IV"/>
    <property type="match status" value="1"/>
</dbReference>
<keyword evidence="5 16" id="KW-0963">Cytoplasm</keyword>
<dbReference type="InterPro" id="IPR050116">
    <property type="entry name" value="DNA_polymerase-Y"/>
</dbReference>